<proteinExistence type="predicted"/>
<sequence length="91" mass="10404">MTKDNGLWVSTRTFALQSSSTMVECWAIREGLKLALDRNLFGILVETDSHASTQLIMEETLDSHELGNIIFDWKSMLRNAWERGETHFQGS</sequence>
<evidence type="ECO:0000313" key="2">
    <source>
        <dbReference type="Proteomes" id="UP001062846"/>
    </source>
</evidence>
<dbReference type="Proteomes" id="UP001062846">
    <property type="component" value="Chromosome 1"/>
</dbReference>
<dbReference type="EMBL" id="CM046388">
    <property type="protein sequence ID" value="KAI8570524.1"/>
    <property type="molecule type" value="Genomic_DNA"/>
</dbReference>
<name>A0ACC0PZG0_RHOML</name>
<accession>A0ACC0PZG0</accession>
<evidence type="ECO:0000313" key="1">
    <source>
        <dbReference type="EMBL" id="KAI8570524.1"/>
    </source>
</evidence>
<keyword evidence="2" id="KW-1185">Reference proteome</keyword>
<reference evidence="1" key="1">
    <citation type="submission" date="2022-02" db="EMBL/GenBank/DDBJ databases">
        <title>Plant Genome Project.</title>
        <authorList>
            <person name="Zhang R.-G."/>
        </authorList>
    </citation>
    <scope>NUCLEOTIDE SEQUENCE</scope>
    <source>
        <strain evidence="1">AT1</strain>
    </source>
</reference>
<protein>
    <submittedName>
        <fullName evidence="1">Uncharacterized protein</fullName>
    </submittedName>
</protein>
<gene>
    <name evidence="1" type="ORF">RHMOL_Rhmol01G0041100</name>
</gene>
<comment type="caution">
    <text evidence="1">The sequence shown here is derived from an EMBL/GenBank/DDBJ whole genome shotgun (WGS) entry which is preliminary data.</text>
</comment>
<organism evidence="1 2">
    <name type="scientific">Rhododendron molle</name>
    <name type="common">Chinese azalea</name>
    <name type="synonym">Azalea mollis</name>
    <dbReference type="NCBI Taxonomy" id="49168"/>
    <lineage>
        <taxon>Eukaryota</taxon>
        <taxon>Viridiplantae</taxon>
        <taxon>Streptophyta</taxon>
        <taxon>Embryophyta</taxon>
        <taxon>Tracheophyta</taxon>
        <taxon>Spermatophyta</taxon>
        <taxon>Magnoliopsida</taxon>
        <taxon>eudicotyledons</taxon>
        <taxon>Gunneridae</taxon>
        <taxon>Pentapetalae</taxon>
        <taxon>asterids</taxon>
        <taxon>Ericales</taxon>
        <taxon>Ericaceae</taxon>
        <taxon>Ericoideae</taxon>
        <taxon>Rhodoreae</taxon>
        <taxon>Rhododendron</taxon>
    </lineage>
</organism>